<proteinExistence type="predicted"/>
<feature type="domain" description="PiggyBac transposable element-derived protein" evidence="1">
    <location>
        <begin position="77"/>
        <end position="220"/>
    </location>
</feature>
<dbReference type="Pfam" id="PF13843">
    <property type="entry name" value="DDE_Tnp_1_7"/>
    <property type="match status" value="1"/>
</dbReference>
<dbReference type="PANTHER" id="PTHR47272">
    <property type="entry name" value="DDE_TNP_1_7 DOMAIN-CONTAINING PROTEIN"/>
    <property type="match status" value="1"/>
</dbReference>
<name>A0AAV8WIZ3_9CUCU</name>
<organism evidence="2 3">
    <name type="scientific">Rhamnusium bicolor</name>
    <dbReference type="NCBI Taxonomy" id="1586634"/>
    <lineage>
        <taxon>Eukaryota</taxon>
        <taxon>Metazoa</taxon>
        <taxon>Ecdysozoa</taxon>
        <taxon>Arthropoda</taxon>
        <taxon>Hexapoda</taxon>
        <taxon>Insecta</taxon>
        <taxon>Pterygota</taxon>
        <taxon>Neoptera</taxon>
        <taxon>Endopterygota</taxon>
        <taxon>Coleoptera</taxon>
        <taxon>Polyphaga</taxon>
        <taxon>Cucujiformia</taxon>
        <taxon>Chrysomeloidea</taxon>
        <taxon>Cerambycidae</taxon>
        <taxon>Lepturinae</taxon>
        <taxon>Rhagiini</taxon>
        <taxon>Rhamnusium</taxon>
    </lineage>
</organism>
<evidence type="ECO:0000313" key="3">
    <source>
        <dbReference type="Proteomes" id="UP001162156"/>
    </source>
</evidence>
<evidence type="ECO:0000259" key="1">
    <source>
        <dbReference type="Pfam" id="PF13843"/>
    </source>
</evidence>
<dbReference type="EMBL" id="JANEYF010005793">
    <property type="protein sequence ID" value="KAJ8926755.1"/>
    <property type="molecule type" value="Genomic_DNA"/>
</dbReference>
<evidence type="ECO:0000313" key="2">
    <source>
        <dbReference type="EMBL" id="KAJ8926755.1"/>
    </source>
</evidence>
<keyword evidence="3" id="KW-1185">Reference proteome</keyword>
<accession>A0AAV8WIZ3</accession>
<gene>
    <name evidence="2" type="ORF">NQ314_020872</name>
</gene>
<dbReference type="PANTHER" id="PTHR47272:SF1">
    <property type="entry name" value="PIGGYBAC TRANSPOSABLE ELEMENT-DERIVED PROTEIN 3-LIKE"/>
    <property type="match status" value="1"/>
</dbReference>
<dbReference type="Proteomes" id="UP001162156">
    <property type="component" value="Unassembled WGS sequence"/>
</dbReference>
<sequence length="223" mass="25628">MDEDFHAIPAINFYGWKTFHTLQEAEEAIRKLWRRCGCITIPSNLFTESQCASNSRTRYCAVLPDIATPLTPTVAKTMKKDKSFGLSANVVISLLEHLENPGDHMVYFDNFFSTLGLMNRLKTKGIRTIGTLCENQQKNCTLQSSKMMDKKERGTCDYRFDSNNQLLIVKWNNNSVYSMVTNHDFIKLLSYVKRWFQSEKEIVAVKQPLVFQNYTAGMRGALI</sequence>
<protein>
    <recommendedName>
        <fullName evidence="1">PiggyBac transposable element-derived protein domain-containing protein</fullName>
    </recommendedName>
</protein>
<reference evidence="2" key="1">
    <citation type="journal article" date="2023" name="Insect Mol. Biol.">
        <title>Genome sequencing provides insights into the evolution of gene families encoding plant cell wall-degrading enzymes in longhorned beetles.</title>
        <authorList>
            <person name="Shin N.R."/>
            <person name="Okamura Y."/>
            <person name="Kirsch R."/>
            <person name="Pauchet Y."/>
        </authorList>
    </citation>
    <scope>NUCLEOTIDE SEQUENCE</scope>
    <source>
        <strain evidence="2">RBIC_L_NR</strain>
    </source>
</reference>
<dbReference type="InterPro" id="IPR029526">
    <property type="entry name" value="PGBD"/>
</dbReference>
<comment type="caution">
    <text evidence="2">The sequence shown here is derived from an EMBL/GenBank/DDBJ whole genome shotgun (WGS) entry which is preliminary data.</text>
</comment>
<dbReference type="AlphaFoldDB" id="A0AAV8WIZ3"/>